<feature type="domain" description="TIR" evidence="2">
    <location>
        <begin position="4"/>
        <end position="157"/>
    </location>
</feature>
<name>A0A1G7T638_9PSEU</name>
<dbReference type="Pfam" id="PF13676">
    <property type="entry name" value="TIR_2"/>
    <property type="match status" value="1"/>
</dbReference>
<proteinExistence type="predicted"/>
<dbReference type="SUPFAM" id="SSF50960">
    <property type="entry name" value="TolB, C-terminal domain"/>
    <property type="match status" value="1"/>
</dbReference>
<dbReference type="Gene3D" id="3.40.50.10140">
    <property type="entry name" value="Toll/interleukin-1 receptor homology (TIR) domain"/>
    <property type="match status" value="1"/>
</dbReference>
<accession>A0A1G7T638</accession>
<organism evidence="3 4">
    <name type="scientific">Lentzea fradiae</name>
    <dbReference type="NCBI Taxonomy" id="200378"/>
    <lineage>
        <taxon>Bacteria</taxon>
        <taxon>Bacillati</taxon>
        <taxon>Actinomycetota</taxon>
        <taxon>Actinomycetes</taxon>
        <taxon>Pseudonocardiales</taxon>
        <taxon>Pseudonocardiaceae</taxon>
        <taxon>Lentzea</taxon>
    </lineage>
</organism>
<evidence type="ECO:0000256" key="1">
    <source>
        <dbReference type="SAM" id="Phobius"/>
    </source>
</evidence>
<dbReference type="GO" id="GO:0007165">
    <property type="term" value="P:signal transduction"/>
    <property type="evidence" value="ECO:0007669"/>
    <property type="project" value="InterPro"/>
</dbReference>
<keyword evidence="1" id="KW-1133">Transmembrane helix</keyword>
<evidence type="ECO:0000259" key="2">
    <source>
        <dbReference type="PROSITE" id="PS50104"/>
    </source>
</evidence>
<dbReference type="RefSeq" id="WP_090050528.1">
    <property type="nucleotide sequence ID" value="NZ_FNCC01000007.1"/>
</dbReference>
<dbReference type="EMBL" id="FNCC01000007">
    <property type="protein sequence ID" value="SDG30504.1"/>
    <property type="molecule type" value="Genomic_DNA"/>
</dbReference>
<dbReference type="AlphaFoldDB" id="A0A1G7T638"/>
<keyword evidence="1" id="KW-0812">Transmembrane</keyword>
<reference evidence="4" key="1">
    <citation type="submission" date="2016-10" db="EMBL/GenBank/DDBJ databases">
        <authorList>
            <person name="Varghese N."/>
            <person name="Submissions S."/>
        </authorList>
    </citation>
    <scope>NUCLEOTIDE SEQUENCE [LARGE SCALE GENOMIC DNA]</scope>
    <source>
        <strain evidence="4">CGMCC 4.3506</strain>
    </source>
</reference>
<dbReference type="SUPFAM" id="SSF52200">
    <property type="entry name" value="Toll/Interleukin receptor TIR domain"/>
    <property type="match status" value="1"/>
</dbReference>
<protein>
    <submittedName>
        <fullName evidence="3">WD40 repeat</fullName>
    </submittedName>
</protein>
<dbReference type="InterPro" id="IPR011044">
    <property type="entry name" value="Quino_amine_DH_bsu"/>
</dbReference>
<dbReference type="InterPro" id="IPR015943">
    <property type="entry name" value="WD40/YVTN_repeat-like_dom_sf"/>
</dbReference>
<evidence type="ECO:0000313" key="4">
    <source>
        <dbReference type="Proteomes" id="UP000199623"/>
    </source>
</evidence>
<dbReference type="SMART" id="SM00255">
    <property type="entry name" value="TIR"/>
    <property type="match status" value="1"/>
</dbReference>
<gene>
    <name evidence="3" type="ORF">SAMN05216553_10721</name>
</gene>
<dbReference type="Gene3D" id="2.130.10.10">
    <property type="entry name" value="YVTN repeat-like/Quinoprotein amine dehydrogenase"/>
    <property type="match status" value="3"/>
</dbReference>
<dbReference type="OrthoDB" id="134501at2"/>
<dbReference type="Proteomes" id="UP000199623">
    <property type="component" value="Unassembled WGS sequence"/>
</dbReference>
<feature type="transmembrane region" description="Helical" evidence="1">
    <location>
        <begin position="179"/>
        <end position="203"/>
    </location>
</feature>
<dbReference type="InterPro" id="IPR035897">
    <property type="entry name" value="Toll_tir_struct_dom_sf"/>
</dbReference>
<evidence type="ECO:0000313" key="3">
    <source>
        <dbReference type="EMBL" id="SDG30504.1"/>
    </source>
</evidence>
<dbReference type="InterPro" id="IPR000157">
    <property type="entry name" value="TIR_dom"/>
</dbReference>
<dbReference type="STRING" id="200378.SAMN05216553_10721"/>
<keyword evidence="4" id="KW-1185">Reference proteome</keyword>
<dbReference type="PROSITE" id="PS50104">
    <property type="entry name" value="TIR"/>
    <property type="match status" value="1"/>
</dbReference>
<dbReference type="SUPFAM" id="SSF50969">
    <property type="entry name" value="YVTN repeat-like/Quinoprotein amine dehydrogenase"/>
    <property type="match status" value="1"/>
</dbReference>
<sequence length="895" mass="95442">MGEPDYDAFISYSRALDGTLAPALQRGVQRFAKPWNRLRATRVFLDDASLSANPGLWTSIENALSRSRWLVLLASPEAAASEWVGRELDWWLEHKSAQSILVVLTSGEYAQSVPARVRKALGEEPRWVDLRQLRSASHVDDSNPLLRECVADVASAVRGVPKDDLVGEHVRQHRRTMRLARGAVTALAVLAVGVLVAALIAVVQRNDAVAQARAATARGLASAATANLRTDLALAQALAARAYRTEPGAQTRSALLASLTASPHLHRYVQVGGEVTALAASADGKVAVAGTADGRVVRLDLTASARSETRVGSDEVIAVATSADGGVVAAFTRGTAVRWEAASGDVQRFELPHSETFGLVAVSPSGRYSAFYSTYGDNPSGGEQPSTTIVHDGQKRDHVRREAKSLPLLVLRLPDDDTLLELSAGEWVRRSAATQEVVSTATGFVLPANGFWIGASADGSQFGWSTDGLTRVWRTDSPSFDYNSQNSEVRAGRPNPSHVAITDDGTRTAVADTGTIHVYDMTGAGELVRLEGNGETQFVEFLGSQDRLVSASRDRLVLWDLNRNTRLATTLPTRSPVSCNACPAPWLAVTNGKTAVAAGSDVAVGPEADSTSPDSEFGPIAWNAAGDGLHVVTLPEGIGETWETSPLRPGKRWKGDVVAEKLVALRANATDDRIVTVNEKGDVQVFTGPDLALERTITLDHPLEQAGWPPSGGLAAISADTSVVAVATADSVELVHTATGERRSMQGTADAVTFTDDHLVVQRSGTIEITNAEGTERRTVPTDPAYLPGIVASADTTLAAQVRRDYVAVITDLTTGEEVGHLPLVSQRGRFGRVGLAFDGPDRLVTAISGTRLVSWDLTEENWVRAACESADRTLTPDEWRRYVGTEPPDDLTCG</sequence>
<keyword evidence="1" id="KW-0472">Membrane</keyword>